<evidence type="ECO:0000313" key="14">
    <source>
        <dbReference type="Proteomes" id="UP000515489"/>
    </source>
</evidence>
<evidence type="ECO:0000256" key="9">
    <source>
        <dbReference type="ARBA" id="ARBA00022840"/>
    </source>
</evidence>
<dbReference type="PRINTS" id="PR00344">
    <property type="entry name" value="BCTRLSENSOR"/>
</dbReference>
<keyword evidence="8 13" id="KW-0418">Kinase</keyword>
<feature type="transmembrane region" description="Helical" evidence="10">
    <location>
        <begin position="763"/>
        <end position="783"/>
    </location>
</feature>
<evidence type="ECO:0000256" key="4">
    <source>
        <dbReference type="ARBA" id="ARBA00022475"/>
    </source>
</evidence>
<dbReference type="RefSeq" id="WP_185889156.1">
    <property type="nucleotide sequence ID" value="NZ_CP060202.1"/>
</dbReference>
<dbReference type="SMART" id="SM00387">
    <property type="entry name" value="HATPase_c"/>
    <property type="match status" value="1"/>
</dbReference>
<dbReference type="Gene3D" id="6.10.340.10">
    <property type="match status" value="1"/>
</dbReference>
<dbReference type="SUPFAM" id="SSF47384">
    <property type="entry name" value="Homodimeric domain of signal transducing histidine kinase"/>
    <property type="match status" value="1"/>
</dbReference>
<feature type="transmembrane region" description="Helical" evidence="10">
    <location>
        <begin position="321"/>
        <end position="341"/>
    </location>
</feature>
<dbReference type="InterPro" id="IPR003594">
    <property type="entry name" value="HATPase_dom"/>
</dbReference>
<organism evidence="13 14">
    <name type="scientific">Hymenobacter sediminicola</name>
    <dbReference type="NCBI Taxonomy" id="2761579"/>
    <lineage>
        <taxon>Bacteria</taxon>
        <taxon>Pseudomonadati</taxon>
        <taxon>Bacteroidota</taxon>
        <taxon>Cytophagia</taxon>
        <taxon>Cytophagales</taxon>
        <taxon>Hymenobacteraceae</taxon>
        <taxon>Hymenobacter</taxon>
    </lineage>
</organism>
<feature type="domain" description="HAMP" evidence="12">
    <location>
        <begin position="957"/>
        <end position="1009"/>
    </location>
</feature>
<evidence type="ECO:0000256" key="8">
    <source>
        <dbReference type="ARBA" id="ARBA00022777"/>
    </source>
</evidence>
<dbReference type="PANTHER" id="PTHR44936">
    <property type="entry name" value="SENSOR PROTEIN CREC"/>
    <property type="match status" value="1"/>
</dbReference>
<dbReference type="PANTHER" id="PTHR44936:SF10">
    <property type="entry name" value="SENSOR PROTEIN RSTB"/>
    <property type="match status" value="1"/>
</dbReference>
<keyword evidence="9" id="KW-0067">ATP-binding</keyword>
<dbReference type="Proteomes" id="UP000515489">
    <property type="component" value="Chromosome"/>
</dbReference>
<evidence type="ECO:0000256" key="7">
    <source>
        <dbReference type="ARBA" id="ARBA00022741"/>
    </source>
</evidence>
<dbReference type="Pfam" id="PF00512">
    <property type="entry name" value="HisKA"/>
    <property type="match status" value="1"/>
</dbReference>
<evidence type="ECO:0000256" key="3">
    <source>
        <dbReference type="ARBA" id="ARBA00012438"/>
    </source>
</evidence>
<feature type="transmembrane region" description="Helical" evidence="10">
    <location>
        <begin position="282"/>
        <end position="300"/>
    </location>
</feature>
<protein>
    <recommendedName>
        <fullName evidence="3">histidine kinase</fullName>
        <ecNumber evidence="3">2.7.13.3</ecNumber>
    </recommendedName>
</protein>
<dbReference type="Gene3D" id="3.30.565.10">
    <property type="entry name" value="Histidine kinase-like ATPase, C-terminal domain"/>
    <property type="match status" value="1"/>
</dbReference>
<keyword evidence="10" id="KW-0812">Transmembrane</keyword>
<reference evidence="13 14" key="1">
    <citation type="submission" date="2020-08" db="EMBL/GenBank/DDBJ databases">
        <title>Hymenobacter sp. S2-20-2 genome sequencing.</title>
        <authorList>
            <person name="Jin L."/>
        </authorList>
    </citation>
    <scope>NUCLEOTIDE SEQUENCE [LARGE SCALE GENOMIC DNA]</scope>
    <source>
        <strain evidence="13 14">S2-20-2</strain>
    </source>
</reference>
<dbReference type="InterPro" id="IPR005467">
    <property type="entry name" value="His_kinase_dom"/>
</dbReference>
<dbReference type="InterPro" id="IPR004358">
    <property type="entry name" value="Sig_transdc_His_kin-like_C"/>
</dbReference>
<dbReference type="CDD" id="cd00082">
    <property type="entry name" value="HisKA"/>
    <property type="match status" value="1"/>
</dbReference>
<feature type="domain" description="Histidine kinase" evidence="11">
    <location>
        <begin position="1026"/>
        <end position="1241"/>
    </location>
</feature>
<dbReference type="Gene3D" id="1.10.287.130">
    <property type="match status" value="1"/>
</dbReference>
<keyword evidence="7" id="KW-0547">Nucleotide-binding</keyword>
<dbReference type="EMBL" id="CP060202">
    <property type="protein sequence ID" value="QNH63276.1"/>
    <property type="molecule type" value="Genomic_DNA"/>
</dbReference>
<dbReference type="Pfam" id="PF02518">
    <property type="entry name" value="HATPase_c"/>
    <property type="match status" value="1"/>
</dbReference>
<dbReference type="AlphaFoldDB" id="A0A7G7WA83"/>
<sequence length="1241" mass="139049">MKLARFLPPVLLLAALLCFAGAYLSNRYGQTPGLLLRTDANRLQKLLTNAELTAEQEATEITAEAQRGELNFGRLVSQTTYPCFVYRNGQLLYWSDHTTRPEPEHVGQPFTEKLVTMQFGHYIALRHAAGPYVVLTYVPLEKGYGISNRYLRDGSEKALFRGLNVRLVTSGQRAGLPKLYSDEGNYLFSLESLQLNPATGKYLPMALMLLGFGFYLGCWLLWARQLARANRVLAGAAILLLPLVLLRAVLLHFGLPFSFIELPLFDPRVYAASWLSPSLGDLLINALLLAVGAYYVQRLFRRYNPTRWVERLQNSGQRTGVATVAGVLFFWLLELLFQFYSNSFNNSQIILDITQDISVSGFKLLLCLAIVLHTGSYLVGFYMLAQLFSAAVRPETKRGSIFGLGLSALLFLPIGIALGQVHVLLVGITLWFLLLLRLMGLRRVAAVVPYQVYLFIFLMLGISSAVGALALFEHFDRQLVINKQTLAGNLLVDNDLQGEFLLTERTREMAADPLIRTLLASPFASSEVVRQKIVKHYLRDYFDKYEITVSLFDPAGRPLGAGLGAESLSEARSRLLKNATRTDQLNLFLVRGSNSFSTRRYVDFVAVPAPTNGSSTVLLELTLKKLTTYSVVPELLVDQKFFQPGLGAELSYAGFEKDRLVYNEGDFDYVNRLLPHQYNDPRLYRTGLVAGRYHHLAVRDEAQHRTVVVTTDNYSFTDWLANFSFLFLLHTFFWLLSIGLYLLVRGEYLEIFRTNFSTKIQLFLNFGILVPLVIVSIATASQVTSSYKRDLRRTYERRGRAVQENLLQNRALLTDSMGRAALFDLADNVSSLTETDLNLYDASGELLVSSQPIIFESGLLGTLMNPQAVAALKERTQPRVLLTERAGSLSFNALYLPLRAPEEEAGQAGRVLGYVGIPFFDSEKELDNKLIELISTLVNIFTVMFIFFLILTFVASRVLTDPLKLLTEKLKQTTLTGQNEMLDYQSNDEIGLLVREYNAMLLKLEESKQELAAQEKEAAWREMARQVAHEIKNPLTPMKLSLQFLQRAIQDNRPNIQELIGKVSQTLITQIDVLTDIATSFSNFTNLPAMRPERLNLASVLRRCVELHQGSRQDARIQLQLPAEETPATVFADESLLVRTFNNLLINALQSVPDGRGPEIEAQLEIRPEGRVRISIQDNGSGIAEEVREKVFVPNFTTKATGSGIGLAVARRGIESAGGSIWFETQEGTGTTFYIELPLAG</sequence>
<dbReference type="KEGG" id="hsk:H4317_05580"/>
<dbReference type="EC" id="2.7.13.3" evidence="3"/>
<dbReference type="GO" id="GO:0000155">
    <property type="term" value="F:phosphorelay sensor kinase activity"/>
    <property type="evidence" value="ECO:0007669"/>
    <property type="project" value="InterPro"/>
</dbReference>
<evidence type="ECO:0000256" key="6">
    <source>
        <dbReference type="ARBA" id="ARBA00022679"/>
    </source>
</evidence>
<feature type="transmembrane region" description="Helical" evidence="10">
    <location>
        <begin position="406"/>
        <end position="432"/>
    </location>
</feature>
<keyword evidence="10" id="KW-1133">Transmembrane helix</keyword>
<keyword evidence="5" id="KW-0597">Phosphoprotein</keyword>
<accession>A0A7G7WA83</accession>
<dbReference type="SMART" id="SM00388">
    <property type="entry name" value="HisKA"/>
    <property type="match status" value="1"/>
</dbReference>
<dbReference type="InterPro" id="IPR036097">
    <property type="entry name" value="HisK_dim/P_sf"/>
</dbReference>
<evidence type="ECO:0000256" key="5">
    <source>
        <dbReference type="ARBA" id="ARBA00022553"/>
    </source>
</evidence>
<comment type="catalytic activity">
    <reaction evidence="1">
        <text>ATP + protein L-histidine = ADP + protein N-phospho-L-histidine.</text>
        <dbReference type="EC" id="2.7.13.3"/>
    </reaction>
</comment>
<keyword evidence="10" id="KW-0472">Membrane</keyword>
<keyword evidence="14" id="KW-1185">Reference proteome</keyword>
<dbReference type="SUPFAM" id="SSF55874">
    <property type="entry name" value="ATPase domain of HSP90 chaperone/DNA topoisomerase II/histidine kinase"/>
    <property type="match status" value="1"/>
</dbReference>
<evidence type="ECO:0000256" key="2">
    <source>
        <dbReference type="ARBA" id="ARBA00004651"/>
    </source>
</evidence>
<feature type="transmembrane region" description="Helical" evidence="10">
    <location>
        <begin position="361"/>
        <end position="385"/>
    </location>
</feature>
<dbReference type="InterPro" id="IPR003661">
    <property type="entry name" value="HisK_dim/P_dom"/>
</dbReference>
<dbReference type="InterPro" id="IPR050980">
    <property type="entry name" value="2C_sensor_his_kinase"/>
</dbReference>
<gene>
    <name evidence="13" type="ORF">H4317_05580</name>
</gene>
<evidence type="ECO:0000259" key="12">
    <source>
        <dbReference type="PROSITE" id="PS50885"/>
    </source>
</evidence>
<comment type="subcellular location">
    <subcellularLocation>
        <location evidence="2">Cell membrane</location>
        <topology evidence="2">Multi-pass membrane protein</topology>
    </subcellularLocation>
</comment>
<dbReference type="PROSITE" id="PS50109">
    <property type="entry name" value="HIS_KIN"/>
    <property type="match status" value="1"/>
</dbReference>
<name>A0A7G7WA83_9BACT</name>
<evidence type="ECO:0000313" key="13">
    <source>
        <dbReference type="EMBL" id="QNH63276.1"/>
    </source>
</evidence>
<feature type="transmembrane region" description="Helical" evidence="10">
    <location>
        <begin position="933"/>
        <end position="955"/>
    </location>
</feature>
<dbReference type="InterPro" id="IPR036890">
    <property type="entry name" value="HATPase_C_sf"/>
</dbReference>
<evidence type="ECO:0000256" key="10">
    <source>
        <dbReference type="SAM" id="Phobius"/>
    </source>
</evidence>
<feature type="transmembrane region" description="Helical" evidence="10">
    <location>
        <begin position="723"/>
        <end position="743"/>
    </location>
</feature>
<dbReference type="InterPro" id="IPR003660">
    <property type="entry name" value="HAMP_dom"/>
</dbReference>
<dbReference type="PROSITE" id="PS50885">
    <property type="entry name" value="HAMP"/>
    <property type="match status" value="1"/>
</dbReference>
<keyword evidence="6" id="KW-0808">Transferase</keyword>
<feature type="transmembrane region" description="Helical" evidence="10">
    <location>
        <begin position="202"/>
        <end position="222"/>
    </location>
</feature>
<evidence type="ECO:0000256" key="1">
    <source>
        <dbReference type="ARBA" id="ARBA00000085"/>
    </source>
</evidence>
<proteinExistence type="predicted"/>
<dbReference type="GO" id="GO:0005524">
    <property type="term" value="F:ATP binding"/>
    <property type="evidence" value="ECO:0007669"/>
    <property type="project" value="UniProtKB-KW"/>
</dbReference>
<keyword evidence="4" id="KW-1003">Cell membrane</keyword>
<dbReference type="GO" id="GO:0005886">
    <property type="term" value="C:plasma membrane"/>
    <property type="evidence" value="ECO:0007669"/>
    <property type="project" value="UniProtKB-SubCell"/>
</dbReference>
<feature type="transmembrane region" description="Helical" evidence="10">
    <location>
        <begin position="234"/>
        <end position="255"/>
    </location>
</feature>
<feature type="transmembrane region" description="Helical" evidence="10">
    <location>
        <begin position="452"/>
        <end position="472"/>
    </location>
</feature>
<evidence type="ECO:0000259" key="11">
    <source>
        <dbReference type="PROSITE" id="PS50109"/>
    </source>
</evidence>